<evidence type="ECO:0000313" key="2">
    <source>
        <dbReference type="Proteomes" id="UP001249291"/>
    </source>
</evidence>
<dbReference type="EMBL" id="JAVIZQ010000001">
    <property type="protein sequence ID" value="MDR6143641.1"/>
    <property type="molecule type" value="Genomic_DNA"/>
</dbReference>
<evidence type="ECO:0008006" key="3">
    <source>
        <dbReference type="Google" id="ProtNLM"/>
    </source>
</evidence>
<sequence>MDSRIAEVLTKQNLQLLPIDHRVLTMYAQNVDGHPAIVVDVQGSVGRYIAGTKGVAVIVDRSRDDQTYVRFESVAKGHTPMFSALIDSLIASTSGVTDPAAALDAMVDTFDEFKTMLAKDHGLLSESSIRGLFAELLLLGELRVAGYDPATALCAWHGPYRAAKDFVLPGEKCVEVKSIRRQNHRVQISSLDQLDPRGEDLRLAVLELDRRVDGDGTSLPALIEELESWVSEDPRAKDFLAQALAAVGLEVSDPYYRQWRFDIGAWRWYDITQDFPRIRADFVPAAISGVRYAIDVDQVRHFETQPFWAPAPKLKE</sequence>
<protein>
    <recommendedName>
        <fullName evidence="3">PD-(D/E)XK motif protein</fullName>
    </recommendedName>
</protein>
<name>A0ABU1HUB4_9MICO</name>
<organism evidence="1 2">
    <name type="scientific">Microbacterium foliorum</name>
    <dbReference type="NCBI Taxonomy" id="104336"/>
    <lineage>
        <taxon>Bacteria</taxon>
        <taxon>Bacillati</taxon>
        <taxon>Actinomycetota</taxon>
        <taxon>Actinomycetes</taxon>
        <taxon>Micrococcales</taxon>
        <taxon>Microbacteriaceae</taxon>
        <taxon>Microbacterium</taxon>
    </lineage>
</organism>
<comment type="caution">
    <text evidence="1">The sequence shown here is derived from an EMBL/GenBank/DDBJ whole genome shotgun (WGS) entry which is preliminary data.</text>
</comment>
<accession>A0ABU1HUB4</accession>
<dbReference type="Proteomes" id="UP001249291">
    <property type="component" value="Unassembled WGS sequence"/>
</dbReference>
<reference evidence="1 2" key="1">
    <citation type="submission" date="2023-08" db="EMBL/GenBank/DDBJ databases">
        <title>Functional and genomic diversity of the sorghum phyllosphere microbiome.</title>
        <authorList>
            <person name="Shade A."/>
        </authorList>
    </citation>
    <scope>NUCLEOTIDE SEQUENCE [LARGE SCALE GENOMIC DNA]</scope>
    <source>
        <strain evidence="1 2">SORGH_AS_0445</strain>
    </source>
</reference>
<dbReference type="Pfam" id="PF14390">
    <property type="entry name" value="DUF4420"/>
    <property type="match status" value="1"/>
</dbReference>
<proteinExistence type="predicted"/>
<keyword evidence="2" id="KW-1185">Reference proteome</keyword>
<gene>
    <name evidence="1" type="ORF">QE375_003195</name>
</gene>
<dbReference type="RefSeq" id="WP_309692955.1">
    <property type="nucleotide sequence ID" value="NZ_JAVIZQ010000001.1"/>
</dbReference>
<dbReference type="InterPro" id="IPR025534">
    <property type="entry name" value="DUF4420"/>
</dbReference>
<evidence type="ECO:0000313" key="1">
    <source>
        <dbReference type="EMBL" id="MDR6143641.1"/>
    </source>
</evidence>